<dbReference type="GO" id="GO:0046961">
    <property type="term" value="F:proton-transporting ATPase activity, rotational mechanism"/>
    <property type="evidence" value="ECO:0007669"/>
    <property type="project" value="InterPro"/>
</dbReference>
<keyword evidence="5" id="KW-1185">Reference proteome</keyword>
<protein>
    <recommendedName>
        <fullName evidence="6">V/A-type H+-transporting ATPase subunit F</fullName>
    </recommendedName>
</protein>
<dbReference type="Pfam" id="PF01990">
    <property type="entry name" value="ATP-synt_F"/>
    <property type="match status" value="1"/>
</dbReference>
<organism evidence="4 5">
    <name type="scientific">Marimonas arenosa</name>
    <dbReference type="NCBI Taxonomy" id="1795305"/>
    <lineage>
        <taxon>Bacteria</taxon>
        <taxon>Pseudomonadati</taxon>
        <taxon>Pseudomonadota</taxon>
        <taxon>Alphaproteobacteria</taxon>
        <taxon>Rhodobacterales</taxon>
        <taxon>Paracoccaceae</taxon>
        <taxon>Marimonas</taxon>
    </lineage>
</organism>
<dbReference type="AlphaFoldDB" id="A0AAE3WF99"/>
<comment type="caution">
    <text evidence="4">The sequence shown here is derived from an EMBL/GenBank/DDBJ whole genome shotgun (WGS) entry which is preliminary data.</text>
</comment>
<evidence type="ECO:0000313" key="4">
    <source>
        <dbReference type="EMBL" id="MDQ2092191.1"/>
    </source>
</evidence>
<comment type="similarity">
    <text evidence="1">Belongs to the V-ATPase F subunit family.</text>
</comment>
<evidence type="ECO:0008006" key="6">
    <source>
        <dbReference type="Google" id="ProtNLM"/>
    </source>
</evidence>
<dbReference type="Proteomes" id="UP001226762">
    <property type="component" value="Unassembled WGS sequence"/>
</dbReference>
<reference evidence="4" key="1">
    <citation type="submission" date="2022-07" db="EMBL/GenBank/DDBJ databases">
        <authorList>
            <person name="Otstavnykh N."/>
            <person name="Isaeva M."/>
            <person name="Bystritskaya E."/>
        </authorList>
    </citation>
    <scope>NUCLEOTIDE SEQUENCE</scope>
    <source>
        <strain evidence="4">KCTC 52189</strain>
    </source>
</reference>
<evidence type="ECO:0000256" key="1">
    <source>
        <dbReference type="ARBA" id="ARBA00010148"/>
    </source>
</evidence>
<evidence type="ECO:0000256" key="3">
    <source>
        <dbReference type="ARBA" id="ARBA00023065"/>
    </source>
</evidence>
<dbReference type="SUPFAM" id="SSF159468">
    <property type="entry name" value="AtpF-like"/>
    <property type="match status" value="1"/>
</dbReference>
<name>A0AAE3WF99_9RHOB</name>
<evidence type="ECO:0000256" key="2">
    <source>
        <dbReference type="ARBA" id="ARBA00022448"/>
    </source>
</evidence>
<accession>A0AAE3WF99</accession>
<reference evidence="4" key="2">
    <citation type="submission" date="2023-02" db="EMBL/GenBank/DDBJ databases">
        <title>'Rhodoalgimonas zhirmunskyi' gen. nov., isolated from a red alga.</title>
        <authorList>
            <person name="Nedashkovskaya O.I."/>
            <person name="Otstavnykh N.Y."/>
            <person name="Bystritskaya E.P."/>
            <person name="Balabanova L.A."/>
            <person name="Isaeva M.P."/>
        </authorList>
    </citation>
    <scope>NUCLEOTIDE SEQUENCE</scope>
    <source>
        <strain evidence="4">KCTC 52189</strain>
    </source>
</reference>
<dbReference type="Gene3D" id="3.40.50.10580">
    <property type="entry name" value="ATPase, V1 complex, subunit F"/>
    <property type="match status" value="1"/>
</dbReference>
<evidence type="ECO:0000313" key="5">
    <source>
        <dbReference type="Proteomes" id="UP001226762"/>
    </source>
</evidence>
<dbReference type="InterPro" id="IPR008218">
    <property type="entry name" value="ATPase_V1-cplx_f_g_su"/>
</dbReference>
<keyword evidence="2" id="KW-0813">Transport</keyword>
<dbReference type="RefSeq" id="WP_306737492.1">
    <property type="nucleotide sequence ID" value="NZ_JANHAX010000007.1"/>
</dbReference>
<gene>
    <name evidence="4" type="ORF">NO357_19990</name>
</gene>
<dbReference type="InterPro" id="IPR036906">
    <property type="entry name" value="ATPase_V1_fsu_sf"/>
</dbReference>
<keyword evidence="3" id="KW-0406">Ion transport</keyword>
<sequence>MQEILFIGDEVTAAGFRLAGVDTRVAAPGEAAELVTAEMPQRRVILLTTELGQALPKAVMDRLQQSAEPVVVFLPDLPGRAGALDLEARVRRELGIEGDG</sequence>
<dbReference type="EMBL" id="JANHAX010000007">
    <property type="protein sequence ID" value="MDQ2092191.1"/>
    <property type="molecule type" value="Genomic_DNA"/>
</dbReference>
<proteinExistence type="inferred from homology"/>